<feature type="domain" description="PH" evidence="12">
    <location>
        <begin position="1607"/>
        <end position="1706"/>
    </location>
</feature>
<evidence type="ECO:0000256" key="5">
    <source>
        <dbReference type="ARBA" id="ARBA00022741"/>
    </source>
</evidence>
<keyword evidence="5 10" id="KW-0547">Nucleotide-binding</keyword>
<sequence>MGVSRDDLWVAVGWKTISSCRENPTRVVRPGWLRLVDTNGSVRLTLGRAPSWTPPPPHSGSECSQASPSSHLLTPSGLCDSGRRGRRRMSHPTANGGGGGGNIKVVVRCRPLNSRELARGAKPLVRMEGNNTYLDPPEPTGTSRNADKETKSFAFDKSYWSAGPKDEPGYASQQTLYEDLGKDLLDHSFQGFNTCIFAYGQTGSGKSYSMMGYGSDRGIIPLICEALFERITSLSTDKLSFTVEVSYTEIYQEKVRDLLNPSNKGNLKVREHPSLGPYVEGLSKLAVQSFPDIEALMDEGTKARTVAATNMNETSSRSHAVFTLLLTQRRVDVETGMAGEKVSRISLVDLAGSERANSTGATGTRLKEGALINKSLTTLGRVIAALAAASGVGKHAGEKVPYRDSVLTWLLKDSLGGNSKTAMVAAISPADYDETLSTLRYADQAKKIKNKAVVNEDPNARLIRELKEELATLRTRMTGASNEATYDPDIPAEEQIVSYRTQAGEIKTITKAELQDQLEQSEKLMASVTETWEEKLVRTQEVQKEREQALEALGITIEKNQVGVHTPKKMPHLVNLNEDPLMSECLIYQIKPGKTTVGNLGSEVAADIRLSGSNILAEHCFFESSPDGKVVLHTLPGSLTMVNGRRISVDQPRELRSGFRIILGDFHVFRFNHPEEVRKARDAVHQLRSPLSNEFDDAGSKDSPAGTRPESPMSTAEADWSYARREAVVARLNGQHVNLDKLKDDELNRLYADILKVRHSRTASSATSGDRPESRMSFLDSVHEGDDDDEDEAGGRSGRHSGGTWSTGPTSYGDVGDSTLTLSQSPDFDDRVQAVKDEYETKLQTMANANVKVEEATAEKAQMEARLKSLEAKMIAQKNKYDKKVKRLKSTNPSNGVPSDDDEFDSTPLTPREVRLARNAVQRWRRCQRVRMAEDTFSQAVLVKEANAISRELKKGTTFQFVVIGRKIPSSVDGAIEGLAEFEVSSDPTLATCQKPCIGVKVLDRRHRMTSIWTLAKLQQRLQLMRNLFKWVDNPEYSQHFAWEDPFYESEAERSNRFSYVGSATVSLAPLSRNLPATNVVQIYSPYTADPMGTCRVRIKPLSIETPEKPGVPLGRGTHPSIAAFVEGSKLTFEVVVDRVIGMSKSDFVAVHLQLSASSFLVKSPGEDDEIVAGDAVNLVSSQASEIRLRHTFSVVLNAERLRELSQGYAPISFFAKITLAHLDKIERWDEARDSSTSSKIANAPSLRGDPRNGDVTRRHEDALIVEQTHDVLAKIEIHELGESGNYEPVVVVSSNPLDSGAFFLRQGLQRRIVIQLSHNSGRGWQWKRVAKVSLGDVRMLDARGRVHAATSAADVDLRGMGNPRAGFSSDGVATLNFAAAWDSSVHDSPHLNRSTPAGSRVLVRLHFQVSASNCSEPVPFSMDIGVTVQNRDARGPSKLMNLLGASRLSSSVTNVFSVRLTPCLTKNPTEIWRLNTAEMYVRGEELLANWRPRGLSLVRDFERGLKATIKAADVEAAKAVLAAFELTLPSPVEGRTSENRLTQALELWQKRFGAVDEISFERKPASTPSAVIDLTPPPMPSPSLSVTPPRSPRLRGATTLVPRSDMFSKRGWVALLRDPTSNKWKKYWLVLRRPYLYLYEHSNELDETMVINVSSVRVEQSPEIGQMLERQFAFAIFTHQNSYFISTSSMREMIDWIKIIDPSLAAS</sequence>
<comment type="subcellular location">
    <subcellularLocation>
        <location evidence="1">Cytoplasm</location>
        <location evidence="1">Cytoskeleton</location>
    </subcellularLocation>
</comment>
<dbReference type="Pfam" id="PF16183">
    <property type="entry name" value="Kinesin_assoc"/>
    <property type="match status" value="1"/>
</dbReference>
<dbReference type="EMBL" id="FMWP01000125">
    <property type="protein sequence ID" value="SDA02293.1"/>
    <property type="molecule type" value="Genomic_DNA"/>
</dbReference>
<feature type="binding site" evidence="10">
    <location>
        <begin position="200"/>
        <end position="207"/>
    </location>
    <ligand>
        <name>ATP</name>
        <dbReference type="ChEBI" id="CHEBI:30616"/>
    </ligand>
</feature>
<evidence type="ECO:0000259" key="12">
    <source>
        <dbReference type="PROSITE" id="PS50003"/>
    </source>
</evidence>
<keyword evidence="7" id="KW-0175">Coiled coil</keyword>
<evidence type="ECO:0000256" key="4">
    <source>
        <dbReference type="ARBA" id="ARBA00022701"/>
    </source>
</evidence>
<feature type="domain" description="Kinesin motor" evidence="13">
    <location>
        <begin position="102"/>
        <end position="448"/>
    </location>
</feature>
<feature type="region of interest" description="Disordered" evidence="11">
    <location>
        <begin position="1570"/>
        <end position="1594"/>
    </location>
</feature>
<dbReference type="GO" id="GO:0005546">
    <property type="term" value="F:phosphatidylinositol-4,5-bisphosphate binding"/>
    <property type="evidence" value="ECO:0007669"/>
    <property type="project" value="UniProtKB-ARBA"/>
</dbReference>
<keyword evidence="4" id="KW-0493">Microtubule</keyword>
<keyword evidence="8 10" id="KW-0505">Motor protein</keyword>
<reference evidence="15" key="1">
    <citation type="submission" date="2016-10" db="EMBL/GenBank/DDBJ databases">
        <authorList>
            <person name="Jeantristanb JTB J.-T."/>
            <person name="Ricardo R."/>
        </authorList>
    </citation>
    <scope>NUCLEOTIDE SEQUENCE [LARGE SCALE GENOMIC DNA]</scope>
</reference>
<dbReference type="Gene3D" id="3.40.850.10">
    <property type="entry name" value="Kinesin motor domain"/>
    <property type="match status" value="1"/>
</dbReference>
<dbReference type="InterPro" id="IPR032405">
    <property type="entry name" value="Kinesin_assoc"/>
</dbReference>
<dbReference type="InterPro" id="IPR000253">
    <property type="entry name" value="FHA_dom"/>
</dbReference>
<evidence type="ECO:0000259" key="13">
    <source>
        <dbReference type="PROSITE" id="PS50067"/>
    </source>
</evidence>
<dbReference type="CDD" id="cd01233">
    <property type="entry name" value="PH_KIFIA_KIFIB"/>
    <property type="match status" value="1"/>
</dbReference>
<dbReference type="Pfam" id="PF00498">
    <property type="entry name" value="FHA"/>
    <property type="match status" value="1"/>
</dbReference>
<dbReference type="SUPFAM" id="SSF49879">
    <property type="entry name" value="SMAD/FHA domain"/>
    <property type="match status" value="1"/>
</dbReference>
<dbReference type="InterPro" id="IPR001849">
    <property type="entry name" value="PH_domain"/>
</dbReference>
<dbReference type="CDD" id="cd22705">
    <property type="entry name" value="FHA_KIF1"/>
    <property type="match status" value="1"/>
</dbReference>
<dbReference type="PROSITE" id="PS00411">
    <property type="entry name" value="KINESIN_MOTOR_1"/>
    <property type="match status" value="1"/>
</dbReference>
<evidence type="ECO:0000256" key="1">
    <source>
        <dbReference type="ARBA" id="ARBA00004245"/>
    </source>
</evidence>
<dbReference type="FunFam" id="3.40.850.10:FF:000047">
    <property type="entry name" value="Kinesin family protein"/>
    <property type="match status" value="1"/>
</dbReference>
<dbReference type="STRING" id="289078.A0A2X0LSQ4"/>
<dbReference type="InterPro" id="IPR019821">
    <property type="entry name" value="Kinesin_motor_CS"/>
</dbReference>
<dbReference type="InterPro" id="IPR022140">
    <property type="entry name" value="Kinesin-like_KIF1-typ"/>
</dbReference>
<dbReference type="CDD" id="cd01365">
    <property type="entry name" value="KISc_KIF1A_KIF1B"/>
    <property type="match status" value="1"/>
</dbReference>
<dbReference type="GO" id="GO:0005524">
    <property type="term" value="F:ATP binding"/>
    <property type="evidence" value="ECO:0007669"/>
    <property type="project" value="UniProtKB-UniRule"/>
</dbReference>
<evidence type="ECO:0000313" key="14">
    <source>
        <dbReference type="EMBL" id="SDA02293.1"/>
    </source>
</evidence>
<feature type="region of interest" description="Disordered" evidence="11">
    <location>
        <begin position="761"/>
        <end position="826"/>
    </location>
</feature>
<dbReference type="InterPro" id="IPR027417">
    <property type="entry name" value="P-loop_NTPase"/>
</dbReference>
<dbReference type="InterPro" id="IPR022164">
    <property type="entry name" value="Kinesin-like"/>
</dbReference>
<dbReference type="SUPFAM" id="SSF52540">
    <property type="entry name" value="P-loop containing nucleoside triphosphate hydrolases"/>
    <property type="match status" value="1"/>
</dbReference>
<evidence type="ECO:0000256" key="8">
    <source>
        <dbReference type="ARBA" id="ARBA00023175"/>
    </source>
</evidence>
<dbReference type="SMART" id="SM00233">
    <property type="entry name" value="PH"/>
    <property type="match status" value="1"/>
</dbReference>
<dbReference type="InterPro" id="IPR008984">
    <property type="entry name" value="SMAD_FHA_dom_sf"/>
</dbReference>
<feature type="compositionally biased region" description="Polar residues" evidence="11">
    <location>
        <begin position="61"/>
        <end position="73"/>
    </location>
</feature>
<dbReference type="InterPro" id="IPR001752">
    <property type="entry name" value="Kinesin_motor_dom"/>
</dbReference>
<feature type="region of interest" description="Disordered" evidence="11">
    <location>
        <begin position="46"/>
        <end position="102"/>
    </location>
</feature>
<proteinExistence type="inferred from homology"/>
<protein>
    <submittedName>
        <fullName evidence="14">BZ3500_MvSof-1268-A1-R1_Chr7-3g09621 protein</fullName>
    </submittedName>
</protein>
<keyword evidence="3" id="KW-0963">Cytoplasm</keyword>
<dbReference type="SUPFAM" id="SSF50729">
    <property type="entry name" value="PH domain-like"/>
    <property type="match status" value="1"/>
</dbReference>
<comment type="similarity">
    <text evidence="10">Belongs to the TRAFAC class myosin-kinesin ATPase superfamily. Kinesin family.</text>
</comment>
<evidence type="ECO:0000256" key="11">
    <source>
        <dbReference type="SAM" id="MobiDB-lite"/>
    </source>
</evidence>
<dbReference type="Gene3D" id="6.10.250.2520">
    <property type="match status" value="1"/>
</dbReference>
<dbReference type="GO" id="GO:0005874">
    <property type="term" value="C:microtubule"/>
    <property type="evidence" value="ECO:0007669"/>
    <property type="project" value="UniProtKB-KW"/>
</dbReference>
<dbReference type="Gene3D" id="2.60.200.20">
    <property type="match status" value="1"/>
</dbReference>
<feature type="region of interest" description="Disordered" evidence="11">
    <location>
        <begin position="1234"/>
        <end position="1255"/>
    </location>
</feature>
<feature type="region of interest" description="Disordered" evidence="11">
    <location>
        <begin position="128"/>
        <end position="148"/>
    </location>
</feature>
<dbReference type="SMART" id="SM00129">
    <property type="entry name" value="KISc"/>
    <property type="match status" value="1"/>
</dbReference>
<dbReference type="Pfam" id="PF12423">
    <property type="entry name" value="KIF1B"/>
    <property type="match status" value="1"/>
</dbReference>
<dbReference type="GO" id="GO:0008574">
    <property type="term" value="F:plus-end-directed microtubule motor activity"/>
    <property type="evidence" value="ECO:0007669"/>
    <property type="project" value="UniProtKB-ARBA"/>
</dbReference>
<name>A0A2X0LSQ4_9BASI</name>
<accession>A0A2X0LSQ4</accession>
<dbReference type="Pfam" id="PF00225">
    <property type="entry name" value="Kinesin"/>
    <property type="match status" value="1"/>
</dbReference>
<keyword evidence="6 10" id="KW-0067">ATP-binding</keyword>
<evidence type="ECO:0000256" key="10">
    <source>
        <dbReference type="PROSITE-ProRule" id="PRU00283"/>
    </source>
</evidence>
<dbReference type="Proteomes" id="UP000249723">
    <property type="component" value="Unassembled WGS sequence"/>
</dbReference>
<dbReference type="GO" id="GO:0008017">
    <property type="term" value="F:microtubule binding"/>
    <property type="evidence" value="ECO:0007669"/>
    <property type="project" value="InterPro"/>
</dbReference>
<dbReference type="PRINTS" id="PR00380">
    <property type="entry name" value="KINESINHEAVY"/>
</dbReference>
<keyword evidence="15" id="KW-1185">Reference proteome</keyword>
<dbReference type="PROSITE" id="PS50003">
    <property type="entry name" value="PH_DOMAIN"/>
    <property type="match status" value="1"/>
</dbReference>
<dbReference type="Pfam" id="PF00169">
    <property type="entry name" value="PH"/>
    <property type="match status" value="1"/>
</dbReference>
<dbReference type="PANTHER" id="PTHR47117">
    <property type="entry name" value="STAR-RELATED LIPID TRANSFER PROTEIN 9"/>
    <property type="match status" value="1"/>
</dbReference>
<feature type="region of interest" description="Disordered" evidence="11">
    <location>
        <begin position="884"/>
        <end position="910"/>
    </location>
</feature>
<evidence type="ECO:0000256" key="6">
    <source>
        <dbReference type="ARBA" id="ARBA00022840"/>
    </source>
</evidence>
<evidence type="ECO:0000313" key="15">
    <source>
        <dbReference type="Proteomes" id="UP000249723"/>
    </source>
</evidence>
<dbReference type="InterPro" id="IPR036961">
    <property type="entry name" value="Kinesin_motor_dom_sf"/>
</dbReference>
<evidence type="ECO:0000256" key="7">
    <source>
        <dbReference type="ARBA" id="ARBA00023054"/>
    </source>
</evidence>
<dbReference type="InterPro" id="IPR011993">
    <property type="entry name" value="PH-like_dom_sf"/>
</dbReference>
<keyword evidence="2" id="KW-0813">Transport</keyword>
<gene>
    <name evidence="14" type="ORF">BZ3500_MVSOF-1268-A1-R1_CHR7-3G09621</name>
</gene>
<dbReference type="PROSITE" id="PS50067">
    <property type="entry name" value="KINESIN_MOTOR_2"/>
    <property type="match status" value="1"/>
</dbReference>
<feature type="region of interest" description="Disordered" evidence="11">
    <location>
        <begin position="688"/>
        <end position="718"/>
    </location>
</feature>
<dbReference type="InterPro" id="IPR049780">
    <property type="entry name" value="PH_KIFIA_KIFIB"/>
</dbReference>
<keyword evidence="9" id="KW-0206">Cytoskeleton</keyword>
<organism evidence="14 15">
    <name type="scientific">Microbotryum saponariae</name>
    <dbReference type="NCBI Taxonomy" id="289078"/>
    <lineage>
        <taxon>Eukaryota</taxon>
        <taxon>Fungi</taxon>
        <taxon>Dikarya</taxon>
        <taxon>Basidiomycota</taxon>
        <taxon>Pucciniomycotina</taxon>
        <taxon>Microbotryomycetes</taxon>
        <taxon>Microbotryales</taxon>
        <taxon>Microbotryaceae</taxon>
        <taxon>Microbotryum</taxon>
    </lineage>
</organism>
<dbReference type="Pfam" id="PF12473">
    <property type="entry name" value="DUF3694"/>
    <property type="match status" value="1"/>
</dbReference>
<evidence type="ECO:0000256" key="3">
    <source>
        <dbReference type="ARBA" id="ARBA00022490"/>
    </source>
</evidence>
<dbReference type="GO" id="GO:0047496">
    <property type="term" value="P:vesicle transport along microtubule"/>
    <property type="evidence" value="ECO:0007669"/>
    <property type="project" value="UniProtKB-ARBA"/>
</dbReference>
<dbReference type="Gene3D" id="2.30.29.30">
    <property type="entry name" value="Pleckstrin-homology domain (PH domain)/Phosphotyrosine-binding domain (PTB)"/>
    <property type="match status" value="1"/>
</dbReference>
<evidence type="ECO:0000256" key="2">
    <source>
        <dbReference type="ARBA" id="ARBA00022448"/>
    </source>
</evidence>
<evidence type="ECO:0000256" key="9">
    <source>
        <dbReference type="ARBA" id="ARBA00023212"/>
    </source>
</evidence>